<dbReference type="Proteomes" id="UP001183615">
    <property type="component" value="Unassembled WGS sequence"/>
</dbReference>
<organism evidence="1 2">
    <name type="scientific">Streptomyces johnsoniae</name>
    <dbReference type="NCBI Taxonomy" id="3075532"/>
    <lineage>
        <taxon>Bacteria</taxon>
        <taxon>Bacillati</taxon>
        <taxon>Actinomycetota</taxon>
        <taxon>Actinomycetes</taxon>
        <taxon>Kitasatosporales</taxon>
        <taxon>Streptomycetaceae</taxon>
        <taxon>Streptomyces</taxon>
    </lineage>
</organism>
<name>A0ABU2RZT6_9ACTN</name>
<dbReference type="RefSeq" id="WP_311614500.1">
    <property type="nucleotide sequence ID" value="NZ_JAVREV010000001.1"/>
</dbReference>
<dbReference type="EMBL" id="JAVREV010000001">
    <property type="protein sequence ID" value="MDT0441029.1"/>
    <property type="molecule type" value="Genomic_DNA"/>
</dbReference>
<evidence type="ECO:0000313" key="1">
    <source>
        <dbReference type="EMBL" id="MDT0441029.1"/>
    </source>
</evidence>
<accession>A0ABU2RZT6</accession>
<proteinExistence type="predicted"/>
<comment type="caution">
    <text evidence="1">The sequence shown here is derived from an EMBL/GenBank/DDBJ whole genome shotgun (WGS) entry which is preliminary data.</text>
</comment>
<reference evidence="2" key="1">
    <citation type="submission" date="2023-07" db="EMBL/GenBank/DDBJ databases">
        <title>30 novel species of actinomycetes from the DSMZ collection.</title>
        <authorList>
            <person name="Nouioui I."/>
        </authorList>
    </citation>
    <scope>NUCLEOTIDE SEQUENCE [LARGE SCALE GENOMIC DNA]</scope>
    <source>
        <strain evidence="2">DSM 41886</strain>
    </source>
</reference>
<keyword evidence="2" id="KW-1185">Reference proteome</keyword>
<sequence length="129" mass="13276">MTNDPGVGDGRTDLAMRSEELSGIGETAGGLGADLVNKGLQASGSSYAAVPVLLDAGLDSGNGLRHTTARFFRKTMDLKEDCARIEEHLTGTVTSHSALEDDLLTGLRTVQAPAAEPAGNPALDALLAE</sequence>
<protein>
    <submittedName>
        <fullName evidence="1">Uncharacterized protein</fullName>
    </submittedName>
</protein>
<evidence type="ECO:0000313" key="2">
    <source>
        <dbReference type="Proteomes" id="UP001183615"/>
    </source>
</evidence>
<gene>
    <name evidence="1" type="ORF">RM779_00220</name>
</gene>